<dbReference type="PANTHER" id="PTHR19446">
    <property type="entry name" value="REVERSE TRANSCRIPTASES"/>
    <property type="match status" value="1"/>
</dbReference>
<evidence type="ECO:0000313" key="2">
    <source>
        <dbReference type="Proteomes" id="UP001066276"/>
    </source>
</evidence>
<organism evidence="1 2">
    <name type="scientific">Pleurodeles waltl</name>
    <name type="common">Iberian ribbed newt</name>
    <dbReference type="NCBI Taxonomy" id="8319"/>
    <lineage>
        <taxon>Eukaryota</taxon>
        <taxon>Metazoa</taxon>
        <taxon>Chordata</taxon>
        <taxon>Craniata</taxon>
        <taxon>Vertebrata</taxon>
        <taxon>Euteleostomi</taxon>
        <taxon>Amphibia</taxon>
        <taxon>Batrachia</taxon>
        <taxon>Caudata</taxon>
        <taxon>Salamandroidea</taxon>
        <taxon>Salamandridae</taxon>
        <taxon>Pleurodelinae</taxon>
        <taxon>Pleurodeles</taxon>
    </lineage>
</organism>
<dbReference type="AlphaFoldDB" id="A0AAV7SS92"/>
<protein>
    <recommendedName>
        <fullName evidence="3">Reverse transcriptase</fullName>
    </recommendedName>
</protein>
<proteinExistence type="predicted"/>
<gene>
    <name evidence="1" type="ORF">NDU88_007346</name>
</gene>
<sequence>MQAELLHGKRRGISGSCKANCSACLNSSSGWDVDEELEETRKGLAEHFREESRKTVFRTRTENLEKDEKCNSFFFKKLHSAHAPLVELRDSEGNLQSGKERVMRVVTDFYGELYSPKSSERSQADSFLKGISKTLSPEEREGLNAPFTLEELHLAATTSKRGKTPGSDGLPVELYVELWDLIGPDLLDLYEEVVGKGSMPQSLHEGIITLLYKQKGEKEDLKNWRPISLLNVDYKLLVKAMANRLKKVIEKIVHPIA</sequence>
<dbReference type="EMBL" id="JANPWB010000008">
    <property type="protein sequence ID" value="KAJ1166953.1"/>
    <property type="molecule type" value="Genomic_DNA"/>
</dbReference>
<name>A0AAV7SS92_PLEWA</name>
<evidence type="ECO:0008006" key="3">
    <source>
        <dbReference type="Google" id="ProtNLM"/>
    </source>
</evidence>
<evidence type="ECO:0000313" key="1">
    <source>
        <dbReference type="EMBL" id="KAJ1166953.1"/>
    </source>
</evidence>
<dbReference type="Proteomes" id="UP001066276">
    <property type="component" value="Chromosome 4_2"/>
</dbReference>
<keyword evidence="2" id="KW-1185">Reference proteome</keyword>
<comment type="caution">
    <text evidence="1">The sequence shown here is derived from an EMBL/GenBank/DDBJ whole genome shotgun (WGS) entry which is preliminary data.</text>
</comment>
<reference evidence="1" key="1">
    <citation type="journal article" date="2022" name="bioRxiv">
        <title>Sequencing and chromosome-scale assembly of the giantPleurodeles waltlgenome.</title>
        <authorList>
            <person name="Brown T."/>
            <person name="Elewa A."/>
            <person name="Iarovenko S."/>
            <person name="Subramanian E."/>
            <person name="Araus A.J."/>
            <person name="Petzold A."/>
            <person name="Susuki M."/>
            <person name="Suzuki K.-i.T."/>
            <person name="Hayashi T."/>
            <person name="Toyoda A."/>
            <person name="Oliveira C."/>
            <person name="Osipova E."/>
            <person name="Leigh N.D."/>
            <person name="Simon A."/>
            <person name="Yun M.H."/>
        </authorList>
    </citation>
    <scope>NUCLEOTIDE SEQUENCE</scope>
    <source>
        <strain evidence="1">20211129_DDA</strain>
        <tissue evidence="1">Liver</tissue>
    </source>
</reference>
<accession>A0AAV7SS92</accession>